<accession>A0A5B7HD51</accession>
<organism evidence="1 2">
    <name type="scientific">Portunus trituberculatus</name>
    <name type="common">Swimming crab</name>
    <name type="synonym">Neptunus trituberculatus</name>
    <dbReference type="NCBI Taxonomy" id="210409"/>
    <lineage>
        <taxon>Eukaryota</taxon>
        <taxon>Metazoa</taxon>
        <taxon>Ecdysozoa</taxon>
        <taxon>Arthropoda</taxon>
        <taxon>Crustacea</taxon>
        <taxon>Multicrustacea</taxon>
        <taxon>Malacostraca</taxon>
        <taxon>Eumalacostraca</taxon>
        <taxon>Eucarida</taxon>
        <taxon>Decapoda</taxon>
        <taxon>Pleocyemata</taxon>
        <taxon>Brachyura</taxon>
        <taxon>Eubrachyura</taxon>
        <taxon>Portunoidea</taxon>
        <taxon>Portunidae</taxon>
        <taxon>Portuninae</taxon>
        <taxon>Portunus</taxon>
    </lineage>
</organism>
<comment type="caution">
    <text evidence="1">The sequence shown here is derived from an EMBL/GenBank/DDBJ whole genome shotgun (WGS) entry which is preliminary data.</text>
</comment>
<gene>
    <name evidence="1" type="ORF">E2C01_061418</name>
</gene>
<proteinExistence type="predicted"/>
<sequence>MFKAAGRSLGQLSHLFPGGGARWCHWCPAGLLVDRRVAQAHVLTNSKWGAAPSASSPAQLASLHSGGLFQSSFESPVKCQQLRFYRWVYWTVTLSTYTCVCLPSRVIRERSLARIVSSP</sequence>
<keyword evidence="2" id="KW-1185">Reference proteome</keyword>
<evidence type="ECO:0000313" key="2">
    <source>
        <dbReference type="Proteomes" id="UP000324222"/>
    </source>
</evidence>
<evidence type="ECO:0000313" key="1">
    <source>
        <dbReference type="EMBL" id="MPC67247.1"/>
    </source>
</evidence>
<dbReference type="EMBL" id="VSRR010025970">
    <property type="protein sequence ID" value="MPC67247.1"/>
    <property type="molecule type" value="Genomic_DNA"/>
</dbReference>
<name>A0A5B7HD51_PORTR</name>
<reference evidence="1 2" key="1">
    <citation type="submission" date="2019-05" db="EMBL/GenBank/DDBJ databases">
        <title>Another draft genome of Portunus trituberculatus and its Hox gene families provides insights of decapod evolution.</title>
        <authorList>
            <person name="Jeong J.-H."/>
            <person name="Song I."/>
            <person name="Kim S."/>
            <person name="Choi T."/>
            <person name="Kim D."/>
            <person name="Ryu S."/>
            <person name="Kim W."/>
        </authorList>
    </citation>
    <scope>NUCLEOTIDE SEQUENCE [LARGE SCALE GENOMIC DNA]</scope>
    <source>
        <tissue evidence="1">Muscle</tissue>
    </source>
</reference>
<dbReference type="Proteomes" id="UP000324222">
    <property type="component" value="Unassembled WGS sequence"/>
</dbReference>
<dbReference type="OrthoDB" id="7249367at2759"/>
<protein>
    <submittedName>
        <fullName evidence="1">Uncharacterized protein</fullName>
    </submittedName>
</protein>
<dbReference type="AlphaFoldDB" id="A0A5B7HD51"/>